<evidence type="ECO:0000256" key="1">
    <source>
        <dbReference type="SAM" id="MobiDB-lite"/>
    </source>
</evidence>
<accession>B9TLM5</accession>
<organism evidence="2 3">
    <name type="scientific">Ricinus communis</name>
    <name type="common">Castor bean</name>
    <dbReference type="NCBI Taxonomy" id="3988"/>
    <lineage>
        <taxon>Eukaryota</taxon>
        <taxon>Viridiplantae</taxon>
        <taxon>Streptophyta</taxon>
        <taxon>Embryophyta</taxon>
        <taxon>Tracheophyta</taxon>
        <taxon>Spermatophyta</taxon>
        <taxon>Magnoliopsida</taxon>
        <taxon>eudicotyledons</taxon>
        <taxon>Gunneridae</taxon>
        <taxon>Pentapetalae</taxon>
        <taxon>rosids</taxon>
        <taxon>fabids</taxon>
        <taxon>Malpighiales</taxon>
        <taxon>Euphorbiaceae</taxon>
        <taxon>Acalyphoideae</taxon>
        <taxon>Acalypheae</taxon>
        <taxon>Ricinus</taxon>
    </lineage>
</organism>
<feature type="region of interest" description="Disordered" evidence="1">
    <location>
        <begin position="27"/>
        <end position="57"/>
    </location>
</feature>
<feature type="compositionally biased region" description="Basic and acidic residues" evidence="1">
    <location>
        <begin position="225"/>
        <end position="243"/>
    </location>
</feature>
<dbReference type="EMBL" id="EQ987142">
    <property type="protein sequence ID" value="EEF23238.1"/>
    <property type="molecule type" value="Genomic_DNA"/>
</dbReference>
<dbReference type="Proteomes" id="UP000008311">
    <property type="component" value="Unassembled WGS sequence"/>
</dbReference>
<evidence type="ECO:0000313" key="3">
    <source>
        <dbReference type="Proteomes" id="UP000008311"/>
    </source>
</evidence>
<dbReference type="InParanoid" id="B9TLM5"/>
<proteinExistence type="predicted"/>
<feature type="non-terminal residue" evidence="2">
    <location>
        <position position="1"/>
    </location>
</feature>
<evidence type="ECO:0000313" key="2">
    <source>
        <dbReference type="EMBL" id="EEF23238.1"/>
    </source>
</evidence>
<keyword evidence="3" id="KW-1185">Reference proteome</keyword>
<sequence length="264" mass="29878">RAEFVAAAQLQALRQVARAHHVVHVDEARHRHRDRAVQRKAGVERDQQRDPERRRERDFRARHRVADRFCGFVGLGAVFVDQRVCRADHAFPGGRELDEGGLCIRLRGGCRVHRLVELGQISIPGGAEDAEVLAVRVAKERGLVLGRHLIELLQQSRHPFEILLRRRLAAVDEERAFERRIAFVGGRAQGRREIKAGHRVVAHAERFVVHHAQPAPRDRGHHQHQHEQRAEAQHDPVAERETGRVPGVEQGGVAGAGRRCGHCR</sequence>
<name>B9TLM5_RICCO</name>
<feature type="region of interest" description="Disordered" evidence="1">
    <location>
        <begin position="214"/>
        <end position="264"/>
    </location>
</feature>
<reference evidence="3" key="1">
    <citation type="journal article" date="2010" name="Nat. Biotechnol.">
        <title>Draft genome sequence of the oilseed species Ricinus communis.</title>
        <authorList>
            <person name="Chan A.P."/>
            <person name="Crabtree J."/>
            <person name="Zhao Q."/>
            <person name="Lorenzi H."/>
            <person name="Orvis J."/>
            <person name="Puiu D."/>
            <person name="Melake-Berhan A."/>
            <person name="Jones K.M."/>
            <person name="Redman J."/>
            <person name="Chen G."/>
            <person name="Cahoon E.B."/>
            <person name="Gedil M."/>
            <person name="Stanke M."/>
            <person name="Haas B.J."/>
            <person name="Wortman J.R."/>
            <person name="Fraser-Liggett C.M."/>
            <person name="Ravel J."/>
            <person name="Rabinowicz P.D."/>
        </authorList>
    </citation>
    <scope>NUCLEOTIDE SEQUENCE [LARGE SCALE GENOMIC DNA]</scope>
    <source>
        <strain evidence="3">cv. Hale</strain>
    </source>
</reference>
<protein>
    <submittedName>
        <fullName evidence="2">Uncharacterized protein</fullName>
    </submittedName>
</protein>
<gene>
    <name evidence="2" type="ORF">RCOM_1997020</name>
</gene>
<dbReference type="AlphaFoldDB" id="B9TLM5"/>